<accession>L1J6L8</accession>
<dbReference type="HOGENOM" id="CLU_013173_2_2_1"/>
<dbReference type="Gene3D" id="3.60.40.10">
    <property type="entry name" value="PPM-type phosphatase domain"/>
    <property type="match status" value="1"/>
</dbReference>
<dbReference type="eggNOG" id="KOG0700">
    <property type="taxonomic scope" value="Eukaryota"/>
</dbReference>
<dbReference type="InterPro" id="IPR015655">
    <property type="entry name" value="PP2C"/>
</dbReference>
<dbReference type="STRING" id="905079.L1J6L8"/>
<dbReference type="RefSeq" id="XP_005830724.1">
    <property type="nucleotide sequence ID" value="XM_005830667.1"/>
</dbReference>
<organism evidence="2">
    <name type="scientific">Guillardia theta (strain CCMP2712)</name>
    <name type="common">Cryptophyte</name>
    <dbReference type="NCBI Taxonomy" id="905079"/>
    <lineage>
        <taxon>Eukaryota</taxon>
        <taxon>Cryptophyceae</taxon>
        <taxon>Pyrenomonadales</taxon>
        <taxon>Geminigeraceae</taxon>
        <taxon>Guillardia</taxon>
    </lineage>
</organism>
<dbReference type="KEGG" id="gtt:GUITHDRAFT_110199"/>
<reference evidence="2 4" key="1">
    <citation type="journal article" date="2012" name="Nature">
        <title>Algal genomes reveal evolutionary mosaicism and the fate of nucleomorphs.</title>
        <authorList>
            <consortium name="DOE Joint Genome Institute"/>
            <person name="Curtis B.A."/>
            <person name="Tanifuji G."/>
            <person name="Burki F."/>
            <person name="Gruber A."/>
            <person name="Irimia M."/>
            <person name="Maruyama S."/>
            <person name="Arias M.C."/>
            <person name="Ball S.G."/>
            <person name="Gile G.H."/>
            <person name="Hirakawa Y."/>
            <person name="Hopkins J.F."/>
            <person name="Kuo A."/>
            <person name="Rensing S.A."/>
            <person name="Schmutz J."/>
            <person name="Symeonidi A."/>
            <person name="Elias M."/>
            <person name="Eveleigh R.J."/>
            <person name="Herman E.K."/>
            <person name="Klute M.J."/>
            <person name="Nakayama T."/>
            <person name="Obornik M."/>
            <person name="Reyes-Prieto A."/>
            <person name="Armbrust E.V."/>
            <person name="Aves S.J."/>
            <person name="Beiko R.G."/>
            <person name="Coutinho P."/>
            <person name="Dacks J.B."/>
            <person name="Durnford D.G."/>
            <person name="Fast N.M."/>
            <person name="Green B.R."/>
            <person name="Grisdale C.J."/>
            <person name="Hempel F."/>
            <person name="Henrissat B."/>
            <person name="Hoppner M.P."/>
            <person name="Ishida K."/>
            <person name="Kim E."/>
            <person name="Koreny L."/>
            <person name="Kroth P.G."/>
            <person name="Liu Y."/>
            <person name="Malik S.B."/>
            <person name="Maier U.G."/>
            <person name="McRose D."/>
            <person name="Mock T."/>
            <person name="Neilson J.A."/>
            <person name="Onodera N.T."/>
            <person name="Poole A.M."/>
            <person name="Pritham E.J."/>
            <person name="Richards T.A."/>
            <person name="Rocap G."/>
            <person name="Roy S.W."/>
            <person name="Sarai C."/>
            <person name="Schaack S."/>
            <person name="Shirato S."/>
            <person name="Slamovits C.H."/>
            <person name="Spencer D.F."/>
            <person name="Suzuki S."/>
            <person name="Worden A.Z."/>
            <person name="Zauner S."/>
            <person name="Barry K."/>
            <person name="Bell C."/>
            <person name="Bharti A.K."/>
            <person name="Crow J.A."/>
            <person name="Grimwood J."/>
            <person name="Kramer R."/>
            <person name="Lindquist E."/>
            <person name="Lucas S."/>
            <person name="Salamov A."/>
            <person name="McFadden G.I."/>
            <person name="Lane C.E."/>
            <person name="Keeling P.J."/>
            <person name="Gray M.W."/>
            <person name="Grigoriev I.V."/>
            <person name="Archibald J.M."/>
        </authorList>
    </citation>
    <scope>NUCLEOTIDE SEQUENCE</scope>
    <source>
        <strain evidence="2 4">CCMP2712</strain>
    </source>
</reference>
<keyword evidence="4" id="KW-1185">Reference proteome</keyword>
<dbReference type="PANTHER" id="PTHR13832">
    <property type="entry name" value="PROTEIN PHOSPHATASE 2C"/>
    <property type="match status" value="1"/>
</dbReference>
<dbReference type="EMBL" id="JH993008">
    <property type="protein sequence ID" value="EKX43744.1"/>
    <property type="molecule type" value="Genomic_DNA"/>
</dbReference>
<sequence>MPSAARTLSKRAVVIAATTTGFTTFALCNNLRDPGGKGGQRSSLLGATGKVPEWGTEQVNSVRADWACIGANQESEDRMVIVKNGEGVVYGVFDGHYGPRASEFCRANTPSLLAQASEGLTASQSIVRRLFQLFENGWIDHSRILIRRGDWSASLEGSCALVAHVTREKVVVGNLGDCRAILISEGEDGKHTAIQVTREHNASNAIEREKILREHPDEVDAVQFVQKSGSWYVKGTLQVSRAIGDLFLKDYEFNKALPDHVRPYVGGELKSPPYVSVSPDFFEIPITKKEKMLVLASDGLWDELTNDECAKILDK</sequence>
<dbReference type="InterPro" id="IPR036457">
    <property type="entry name" value="PPM-type-like_dom_sf"/>
</dbReference>
<evidence type="ECO:0000313" key="3">
    <source>
        <dbReference type="EnsemblProtists" id="EKX43744"/>
    </source>
</evidence>
<dbReference type="Pfam" id="PF00481">
    <property type="entry name" value="PP2C"/>
    <property type="match status" value="1"/>
</dbReference>
<dbReference type="OrthoDB" id="420076at2759"/>
<dbReference type="OMA" id="THIPGIN"/>
<protein>
    <recommendedName>
        <fullName evidence="1">PPM-type phosphatase domain-containing protein</fullName>
    </recommendedName>
</protein>
<dbReference type="PROSITE" id="PS51746">
    <property type="entry name" value="PPM_2"/>
    <property type="match status" value="1"/>
</dbReference>
<name>L1J6L8_GUITC</name>
<dbReference type="AlphaFoldDB" id="L1J6L8"/>
<dbReference type="GO" id="GO:0004722">
    <property type="term" value="F:protein serine/threonine phosphatase activity"/>
    <property type="evidence" value="ECO:0007669"/>
    <property type="project" value="InterPro"/>
</dbReference>
<reference evidence="4" key="2">
    <citation type="submission" date="2012-11" db="EMBL/GenBank/DDBJ databases">
        <authorList>
            <person name="Kuo A."/>
            <person name="Curtis B.A."/>
            <person name="Tanifuji G."/>
            <person name="Burki F."/>
            <person name="Gruber A."/>
            <person name="Irimia M."/>
            <person name="Maruyama S."/>
            <person name="Arias M.C."/>
            <person name="Ball S.G."/>
            <person name="Gile G.H."/>
            <person name="Hirakawa Y."/>
            <person name="Hopkins J.F."/>
            <person name="Rensing S.A."/>
            <person name="Schmutz J."/>
            <person name="Symeonidi A."/>
            <person name="Elias M."/>
            <person name="Eveleigh R.J."/>
            <person name="Herman E.K."/>
            <person name="Klute M.J."/>
            <person name="Nakayama T."/>
            <person name="Obornik M."/>
            <person name="Reyes-Prieto A."/>
            <person name="Armbrust E.V."/>
            <person name="Aves S.J."/>
            <person name="Beiko R.G."/>
            <person name="Coutinho P."/>
            <person name="Dacks J.B."/>
            <person name="Durnford D.G."/>
            <person name="Fast N.M."/>
            <person name="Green B.R."/>
            <person name="Grisdale C."/>
            <person name="Hempe F."/>
            <person name="Henrissat B."/>
            <person name="Hoppner M.P."/>
            <person name="Ishida K.-I."/>
            <person name="Kim E."/>
            <person name="Koreny L."/>
            <person name="Kroth P.G."/>
            <person name="Liu Y."/>
            <person name="Malik S.-B."/>
            <person name="Maier U.G."/>
            <person name="McRose D."/>
            <person name="Mock T."/>
            <person name="Neilson J.A."/>
            <person name="Onodera N.T."/>
            <person name="Poole A.M."/>
            <person name="Pritham E.J."/>
            <person name="Richards T.A."/>
            <person name="Rocap G."/>
            <person name="Roy S.W."/>
            <person name="Sarai C."/>
            <person name="Schaack S."/>
            <person name="Shirato S."/>
            <person name="Slamovits C.H."/>
            <person name="Spencer D.F."/>
            <person name="Suzuki S."/>
            <person name="Worden A.Z."/>
            <person name="Zauner S."/>
            <person name="Barry K."/>
            <person name="Bell C."/>
            <person name="Bharti A.K."/>
            <person name="Crow J.A."/>
            <person name="Grimwood J."/>
            <person name="Kramer R."/>
            <person name="Lindquist E."/>
            <person name="Lucas S."/>
            <person name="Salamov A."/>
            <person name="McFadden G.I."/>
            <person name="Lane C.E."/>
            <person name="Keeling P.J."/>
            <person name="Gray M.W."/>
            <person name="Grigoriev I.V."/>
            <person name="Archibald J.M."/>
        </authorList>
    </citation>
    <scope>NUCLEOTIDE SEQUENCE</scope>
    <source>
        <strain evidence="4">CCMP2712</strain>
    </source>
</reference>
<dbReference type="Proteomes" id="UP000011087">
    <property type="component" value="Unassembled WGS sequence"/>
</dbReference>
<evidence type="ECO:0000313" key="2">
    <source>
        <dbReference type="EMBL" id="EKX43744.1"/>
    </source>
</evidence>
<dbReference type="CDD" id="cd00143">
    <property type="entry name" value="PP2Cc"/>
    <property type="match status" value="1"/>
</dbReference>
<dbReference type="PaxDb" id="55529-EKX43744"/>
<evidence type="ECO:0000259" key="1">
    <source>
        <dbReference type="PROSITE" id="PS51746"/>
    </source>
</evidence>
<dbReference type="SUPFAM" id="SSF81606">
    <property type="entry name" value="PP2C-like"/>
    <property type="match status" value="1"/>
</dbReference>
<dbReference type="EnsemblProtists" id="EKX43744">
    <property type="protein sequence ID" value="EKX43744"/>
    <property type="gene ID" value="GUITHDRAFT_110199"/>
</dbReference>
<dbReference type="InterPro" id="IPR001932">
    <property type="entry name" value="PPM-type_phosphatase-like_dom"/>
</dbReference>
<reference evidence="3" key="3">
    <citation type="submission" date="2016-03" db="UniProtKB">
        <authorList>
            <consortium name="EnsemblProtists"/>
        </authorList>
    </citation>
    <scope>IDENTIFICATION</scope>
</reference>
<proteinExistence type="predicted"/>
<feature type="domain" description="PPM-type phosphatase" evidence="1">
    <location>
        <begin position="61"/>
        <end position="315"/>
    </location>
</feature>
<evidence type="ECO:0000313" key="4">
    <source>
        <dbReference type="Proteomes" id="UP000011087"/>
    </source>
</evidence>
<dbReference type="GeneID" id="17300515"/>
<dbReference type="PANTHER" id="PTHR13832:SF827">
    <property type="entry name" value="PROTEIN PHOSPHATASE 1L"/>
    <property type="match status" value="1"/>
</dbReference>
<gene>
    <name evidence="2" type="ORF">GUITHDRAFT_110199</name>
</gene>
<dbReference type="SMART" id="SM00332">
    <property type="entry name" value="PP2Cc"/>
    <property type="match status" value="1"/>
</dbReference>